<keyword evidence="4 5" id="KW-0472">Membrane</keyword>
<proteinExistence type="predicted"/>
<organism evidence="7 8">
    <name type="scientific">Enterococcus devriesei</name>
    <dbReference type="NCBI Taxonomy" id="319970"/>
    <lineage>
        <taxon>Bacteria</taxon>
        <taxon>Bacillati</taxon>
        <taxon>Bacillota</taxon>
        <taxon>Bacilli</taxon>
        <taxon>Lactobacillales</taxon>
        <taxon>Enterococcaceae</taxon>
        <taxon>Enterococcus</taxon>
    </lineage>
</organism>
<evidence type="ECO:0000313" key="8">
    <source>
        <dbReference type="Proteomes" id="UP000183700"/>
    </source>
</evidence>
<dbReference type="InterPro" id="IPR035952">
    <property type="entry name" value="Rhomboid-like_sf"/>
</dbReference>
<evidence type="ECO:0000256" key="1">
    <source>
        <dbReference type="ARBA" id="ARBA00004141"/>
    </source>
</evidence>
<feature type="transmembrane region" description="Helical" evidence="5">
    <location>
        <begin position="141"/>
        <end position="159"/>
    </location>
</feature>
<dbReference type="GO" id="GO:0016020">
    <property type="term" value="C:membrane"/>
    <property type="evidence" value="ECO:0007669"/>
    <property type="project" value="UniProtKB-SubCell"/>
</dbReference>
<feature type="transmembrane region" description="Helical" evidence="5">
    <location>
        <begin position="20"/>
        <end position="41"/>
    </location>
</feature>
<comment type="caution">
    <text evidence="7">The sequence shown here is derived from an EMBL/GenBank/DDBJ whole genome shotgun (WGS) entry which is preliminary data.</text>
</comment>
<evidence type="ECO:0000313" key="7">
    <source>
        <dbReference type="EMBL" id="OJG35402.1"/>
    </source>
</evidence>
<keyword evidence="2 5" id="KW-0812">Transmembrane</keyword>
<name>A0A1L8SU60_9ENTE</name>
<dbReference type="Pfam" id="PF01694">
    <property type="entry name" value="Rhomboid"/>
    <property type="match status" value="1"/>
</dbReference>
<feature type="transmembrane region" description="Helical" evidence="5">
    <location>
        <begin position="217"/>
        <end position="235"/>
    </location>
</feature>
<dbReference type="EMBL" id="JXKM01000006">
    <property type="protein sequence ID" value="OJG35402.1"/>
    <property type="molecule type" value="Genomic_DNA"/>
</dbReference>
<dbReference type="SUPFAM" id="SSF144091">
    <property type="entry name" value="Rhomboid-like"/>
    <property type="match status" value="1"/>
</dbReference>
<dbReference type="PANTHER" id="PTHR43066">
    <property type="entry name" value="RHOMBOID-RELATED PROTEIN"/>
    <property type="match status" value="1"/>
</dbReference>
<reference evidence="7 8" key="1">
    <citation type="submission" date="2014-12" db="EMBL/GenBank/DDBJ databases">
        <title>Draft genome sequences of 29 type strains of Enterococci.</title>
        <authorList>
            <person name="Zhong Z."/>
            <person name="Sun Z."/>
            <person name="Liu W."/>
            <person name="Zhang W."/>
            <person name="Zhang H."/>
        </authorList>
    </citation>
    <scope>NUCLEOTIDE SEQUENCE [LARGE SCALE GENOMIC DNA]</scope>
    <source>
        <strain evidence="7 8">DSM 22802</strain>
    </source>
</reference>
<sequence>MDEALTNRLFTKTPVLVRLVYINKQSFDSALLTIMTCLILLTKKGDDMEKRKLDKLISFNSPVILGLTIASFIVLILNVMTNGEINKLLAIYYSSWADPMMYLRLFTHTLVHQDLSHYSGNFLLLLAVGPLVEEKYGSKNVLIMILATSAIIGLINVIFFPRTMLLGASGIVFMFILLASFTNIKDGKIPLTVILVGTLYIGNEIVSGVISHDNISRMAHIIGGLLGALFGYLFHMKGLQNKKEKYPY</sequence>
<dbReference type="Gene3D" id="1.20.1540.10">
    <property type="entry name" value="Rhomboid-like"/>
    <property type="match status" value="1"/>
</dbReference>
<dbReference type="InterPro" id="IPR022764">
    <property type="entry name" value="Peptidase_S54_rhomboid_dom"/>
</dbReference>
<evidence type="ECO:0000256" key="4">
    <source>
        <dbReference type="ARBA" id="ARBA00023136"/>
    </source>
</evidence>
<comment type="subcellular location">
    <subcellularLocation>
        <location evidence="1">Membrane</location>
        <topology evidence="1">Multi-pass membrane protein</topology>
    </subcellularLocation>
</comment>
<feature type="transmembrane region" description="Helical" evidence="5">
    <location>
        <begin position="62"/>
        <end position="80"/>
    </location>
</feature>
<accession>A0A1L8SU60</accession>
<protein>
    <recommendedName>
        <fullName evidence="6">Peptidase S54 rhomboid domain-containing protein</fullName>
    </recommendedName>
</protein>
<keyword evidence="3 5" id="KW-1133">Transmembrane helix</keyword>
<evidence type="ECO:0000256" key="5">
    <source>
        <dbReference type="SAM" id="Phobius"/>
    </source>
</evidence>
<dbReference type="Proteomes" id="UP000183700">
    <property type="component" value="Unassembled WGS sequence"/>
</dbReference>
<evidence type="ECO:0000256" key="3">
    <source>
        <dbReference type="ARBA" id="ARBA00022989"/>
    </source>
</evidence>
<dbReference type="GO" id="GO:0004252">
    <property type="term" value="F:serine-type endopeptidase activity"/>
    <property type="evidence" value="ECO:0007669"/>
    <property type="project" value="InterPro"/>
</dbReference>
<keyword evidence="8" id="KW-1185">Reference proteome</keyword>
<feature type="domain" description="Peptidase S54 rhomboid" evidence="6">
    <location>
        <begin position="101"/>
        <end position="235"/>
    </location>
</feature>
<evidence type="ECO:0000259" key="6">
    <source>
        <dbReference type="Pfam" id="PF01694"/>
    </source>
</evidence>
<gene>
    <name evidence="7" type="ORF">RV00_GL002587</name>
</gene>
<feature type="transmembrane region" description="Helical" evidence="5">
    <location>
        <begin position="165"/>
        <end position="184"/>
    </location>
</feature>
<dbReference type="STRING" id="319970.RV00_GL002587"/>
<dbReference type="AlphaFoldDB" id="A0A1L8SU60"/>
<evidence type="ECO:0000256" key="2">
    <source>
        <dbReference type="ARBA" id="ARBA00022692"/>
    </source>
</evidence>
<feature type="transmembrane region" description="Helical" evidence="5">
    <location>
        <begin position="191"/>
        <end position="211"/>
    </location>
</feature>